<keyword evidence="6" id="KW-0482">Metalloprotease</keyword>
<dbReference type="GO" id="GO:0005615">
    <property type="term" value="C:extracellular space"/>
    <property type="evidence" value="ECO:0007669"/>
    <property type="project" value="TreeGrafter"/>
</dbReference>
<keyword evidence="11" id="KW-0121">Carboxypeptidase</keyword>
<dbReference type="Proteomes" id="UP000199306">
    <property type="component" value="Unassembled WGS sequence"/>
</dbReference>
<evidence type="ECO:0000256" key="9">
    <source>
        <dbReference type="SAM" id="SignalP"/>
    </source>
</evidence>
<evidence type="ECO:0000313" key="12">
    <source>
        <dbReference type="Proteomes" id="UP000199306"/>
    </source>
</evidence>
<organism evidence="11 12">
    <name type="scientific">Pseudarcicella hirudinis</name>
    <dbReference type="NCBI Taxonomy" id="1079859"/>
    <lineage>
        <taxon>Bacteria</taxon>
        <taxon>Pseudomonadati</taxon>
        <taxon>Bacteroidota</taxon>
        <taxon>Cytophagia</taxon>
        <taxon>Cytophagales</taxon>
        <taxon>Flectobacillaceae</taxon>
        <taxon>Pseudarcicella</taxon>
    </lineage>
</organism>
<protein>
    <submittedName>
        <fullName evidence="11">Zinc carboxypeptidase</fullName>
    </submittedName>
</protein>
<dbReference type="Pfam" id="PF00246">
    <property type="entry name" value="Peptidase_M14"/>
    <property type="match status" value="1"/>
</dbReference>
<dbReference type="PANTHER" id="PTHR11705">
    <property type="entry name" value="PROTEASE FAMILY M14 CARBOXYPEPTIDASE A,B"/>
    <property type="match status" value="1"/>
</dbReference>
<accession>A0A1I5LZL4</accession>
<feature type="region of interest" description="Disordered" evidence="8">
    <location>
        <begin position="134"/>
        <end position="159"/>
    </location>
</feature>
<dbReference type="OrthoDB" id="5294005at2"/>
<comment type="caution">
    <text evidence="7">Lacks conserved residue(s) required for the propagation of feature annotation.</text>
</comment>
<evidence type="ECO:0000256" key="8">
    <source>
        <dbReference type="SAM" id="MobiDB-lite"/>
    </source>
</evidence>
<keyword evidence="3" id="KW-0645">Protease</keyword>
<dbReference type="InterPro" id="IPR000834">
    <property type="entry name" value="Peptidase_M14"/>
</dbReference>
<keyword evidence="12" id="KW-1185">Reference proteome</keyword>
<dbReference type="SUPFAM" id="SSF53187">
    <property type="entry name" value="Zn-dependent exopeptidases"/>
    <property type="match status" value="1"/>
</dbReference>
<sequence>MKKLLLIFGLLSVNQLANAQNAYQNHSQLTSRLKALSARYGTNASVQSIGKSKGGRDIWALTIGKGNVSQKPAIAIIAGVDGAHLAGTELAVQLAEKLLGSASDSVAKLFDTKTFYIVPGVNPDAQEQYAAKVKFERSGNDTDTDDDRDGRMNEDPFEDLNGDGLITQIRVEDPAGTYILSKDDPRVLIKADPAKGEIGKYLLITEGFDNDKDGLFNEDGVGGVNIDKNTTYDYPIFVAGSGEYAASEPETRAILDFLYKNINIFAVLTFGPGNNLTEAVKFDKSKTTKRIITGVLEKDAAVGELVSKLYNSKTGLKDAPVLPLTKGSLAQTIYYHYGRFSFATPGWWTPKTLAPKDTSKKESPKVPATENEDIKYLKWAEAQKIPNVFVNWQAVKHPDFADKKAEVGGIAPFVKWNPPVSFLAETADKHLKFLTALANQMPEIQLLNVQSEAVSAGLTRITVQVINKGLLPTSAEIGDKVRWAQKIKTELKLSGNQAIVSGRKINLRNALASGEVQEYTWLISGSGSVTIESGVPTAGSKTVSVNLK</sequence>
<dbReference type="GO" id="GO:0008270">
    <property type="term" value="F:zinc ion binding"/>
    <property type="evidence" value="ECO:0007669"/>
    <property type="project" value="InterPro"/>
</dbReference>
<evidence type="ECO:0000256" key="6">
    <source>
        <dbReference type="ARBA" id="ARBA00023049"/>
    </source>
</evidence>
<dbReference type="AlphaFoldDB" id="A0A1I5LZL4"/>
<comment type="cofactor">
    <cofactor evidence="1">
        <name>Zn(2+)</name>
        <dbReference type="ChEBI" id="CHEBI:29105"/>
    </cofactor>
</comment>
<feature type="signal peptide" evidence="9">
    <location>
        <begin position="1"/>
        <end position="19"/>
    </location>
</feature>
<evidence type="ECO:0000256" key="7">
    <source>
        <dbReference type="PROSITE-ProRule" id="PRU01379"/>
    </source>
</evidence>
<dbReference type="Gene3D" id="3.40.630.10">
    <property type="entry name" value="Zn peptidases"/>
    <property type="match status" value="1"/>
</dbReference>
<dbReference type="EMBL" id="FOXH01000001">
    <property type="protein sequence ID" value="SFP02613.1"/>
    <property type="molecule type" value="Genomic_DNA"/>
</dbReference>
<reference evidence="11 12" key="1">
    <citation type="submission" date="2016-10" db="EMBL/GenBank/DDBJ databases">
        <authorList>
            <person name="de Groot N.N."/>
        </authorList>
    </citation>
    <scope>NUCLEOTIDE SEQUENCE [LARGE SCALE GENOMIC DNA]</scope>
    <source>
        <strain evidence="12">E92,LMG 26720,CCM 7988</strain>
    </source>
</reference>
<dbReference type="RefSeq" id="WP_092010345.1">
    <property type="nucleotide sequence ID" value="NZ_FOXH01000001.1"/>
</dbReference>
<evidence type="ECO:0000256" key="3">
    <source>
        <dbReference type="ARBA" id="ARBA00022670"/>
    </source>
</evidence>
<dbReference type="STRING" id="1079859.SAMN04515674_10136"/>
<dbReference type="GO" id="GO:0004181">
    <property type="term" value="F:metallocarboxypeptidase activity"/>
    <property type="evidence" value="ECO:0007669"/>
    <property type="project" value="InterPro"/>
</dbReference>
<feature type="domain" description="Peptidase M14" evidence="10">
    <location>
        <begin position="22"/>
        <end position="371"/>
    </location>
</feature>
<dbReference type="GO" id="GO:0006508">
    <property type="term" value="P:proteolysis"/>
    <property type="evidence" value="ECO:0007669"/>
    <property type="project" value="UniProtKB-KW"/>
</dbReference>
<dbReference type="SMART" id="SM00631">
    <property type="entry name" value="Zn_pept"/>
    <property type="match status" value="1"/>
</dbReference>
<evidence type="ECO:0000313" key="11">
    <source>
        <dbReference type="EMBL" id="SFP02613.1"/>
    </source>
</evidence>
<dbReference type="PROSITE" id="PS52035">
    <property type="entry name" value="PEPTIDASE_M14"/>
    <property type="match status" value="1"/>
</dbReference>
<evidence type="ECO:0000256" key="4">
    <source>
        <dbReference type="ARBA" id="ARBA00022801"/>
    </source>
</evidence>
<evidence type="ECO:0000256" key="1">
    <source>
        <dbReference type="ARBA" id="ARBA00001947"/>
    </source>
</evidence>
<keyword evidence="9" id="KW-0732">Signal</keyword>
<evidence type="ECO:0000256" key="2">
    <source>
        <dbReference type="ARBA" id="ARBA00005988"/>
    </source>
</evidence>
<feature type="chain" id="PRO_5011516129" evidence="9">
    <location>
        <begin position="20"/>
        <end position="548"/>
    </location>
</feature>
<gene>
    <name evidence="11" type="ORF">SAMN04515674_10136</name>
</gene>
<proteinExistence type="inferred from homology"/>
<evidence type="ECO:0000256" key="5">
    <source>
        <dbReference type="ARBA" id="ARBA00022833"/>
    </source>
</evidence>
<evidence type="ECO:0000259" key="10">
    <source>
        <dbReference type="PROSITE" id="PS52035"/>
    </source>
</evidence>
<name>A0A1I5LZL4_9BACT</name>
<comment type="similarity">
    <text evidence="2 7">Belongs to the peptidase M14 family.</text>
</comment>
<dbReference type="CDD" id="cd06905">
    <property type="entry name" value="M14-like"/>
    <property type="match status" value="1"/>
</dbReference>
<keyword evidence="5" id="KW-0862">Zinc</keyword>
<dbReference type="PANTHER" id="PTHR11705:SF143">
    <property type="entry name" value="SLL0236 PROTEIN"/>
    <property type="match status" value="1"/>
</dbReference>
<keyword evidence="4" id="KW-0378">Hydrolase</keyword>